<evidence type="ECO:0000313" key="3">
    <source>
        <dbReference type="EMBL" id="CUN88892.1"/>
    </source>
</evidence>
<dbReference type="SUPFAM" id="SSF141868">
    <property type="entry name" value="EAL domain-like"/>
    <property type="match status" value="1"/>
</dbReference>
<dbReference type="InterPro" id="IPR003018">
    <property type="entry name" value="GAF"/>
</dbReference>
<dbReference type="SMART" id="SM00065">
    <property type="entry name" value="GAF"/>
    <property type="match status" value="1"/>
</dbReference>
<dbReference type="PROSITE" id="PS50883">
    <property type="entry name" value="EAL"/>
    <property type="match status" value="1"/>
</dbReference>
<evidence type="ECO:0000313" key="4">
    <source>
        <dbReference type="Proteomes" id="UP000095546"/>
    </source>
</evidence>
<dbReference type="SMART" id="SM00052">
    <property type="entry name" value="EAL"/>
    <property type="match status" value="1"/>
</dbReference>
<dbReference type="CDD" id="cd01948">
    <property type="entry name" value="EAL"/>
    <property type="match status" value="1"/>
</dbReference>
<evidence type="ECO:0000259" key="2">
    <source>
        <dbReference type="PROSITE" id="PS50887"/>
    </source>
</evidence>
<dbReference type="Gene3D" id="3.20.20.450">
    <property type="entry name" value="EAL domain"/>
    <property type="match status" value="1"/>
</dbReference>
<dbReference type="InterPro" id="IPR000160">
    <property type="entry name" value="GGDEF_dom"/>
</dbReference>
<dbReference type="eggNOG" id="COG2200">
    <property type="taxonomic scope" value="Bacteria"/>
</dbReference>
<dbReference type="RefSeq" id="WP_055162077.1">
    <property type="nucleotide sequence ID" value="NZ_CABIWZ010000011.1"/>
</dbReference>
<dbReference type="CDD" id="cd01949">
    <property type="entry name" value="GGDEF"/>
    <property type="match status" value="1"/>
</dbReference>
<dbReference type="InterPro" id="IPR029787">
    <property type="entry name" value="Nucleotide_cyclase"/>
</dbReference>
<dbReference type="SUPFAM" id="SSF55785">
    <property type="entry name" value="PYP-like sensor domain (PAS domain)"/>
    <property type="match status" value="1"/>
</dbReference>
<feature type="domain" description="GGDEF" evidence="2">
    <location>
        <begin position="169"/>
        <end position="297"/>
    </location>
</feature>
<dbReference type="InterPro" id="IPR035919">
    <property type="entry name" value="EAL_sf"/>
</dbReference>
<organism evidence="3 4">
    <name type="scientific">Mitsuokella jalaludinii</name>
    <dbReference type="NCBI Taxonomy" id="187979"/>
    <lineage>
        <taxon>Bacteria</taxon>
        <taxon>Bacillati</taxon>
        <taxon>Bacillota</taxon>
        <taxon>Negativicutes</taxon>
        <taxon>Selenomonadales</taxon>
        <taxon>Selenomonadaceae</taxon>
        <taxon>Mitsuokella</taxon>
    </lineage>
</organism>
<dbReference type="GO" id="GO:0071111">
    <property type="term" value="F:cyclic-guanylate-specific phosphodiesterase activity"/>
    <property type="evidence" value="ECO:0007669"/>
    <property type="project" value="UniProtKB-EC"/>
</dbReference>
<feature type="domain" description="EAL" evidence="1">
    <location>
        <begin position="306"/>
        <end position="558"/>
    </location>
</feature>
<dbReference type="InterPro" id="IPR000014">
    <property type="entry name" value="PAS"/>
</dbReference>
<dbReference type="InterPro" id="IPR043128">
    <property type="entry name" value="Rev_trsase/Diguanyl_cyclase"/>
</dbReference>
<dbReference type="SUPFAM" id="SSF55781">
    <property type="entry name" value="GAF domain-like"/>
    <property type="match status" value="1"/>
</dbReference>
<dbReference type="Proteomes" id="UP000095546">
    <property type="component" value="Unassembled WGS sequence"/>
</dbReference>
<keyword evidence="3" id="KW-0378">Hydrolase</keyword>
<protein>
    <submittedName>
        <fullName evidence="3">Cyclic di-GMP phosphodiesterase Gmr</fullName>
        <ecNumber evidence="3">3.1.4.52</ecNumber>
    </submittedName>
</protein>
<dbReference type="InterPro" id="IPR001633">
    <property type="entry name" value="EAL_dom"/>
</dbReference>
<dbReference type="Pfam" id="PF00563">
    <property type="entry name" value="EAL"/>
    <property type="match status" value="1"/>
</dbReference>
<dbReference type="EC" id="3.1.4.52" evidence="3"/>
<dbReference type="InterPro" id="IPR029016">
    <property type="entry name" value="GAF-like_dom_sf"/>
</dbReference>
<dbReference type="PANTHER" id="PTHR33121:SF70">
    <property type="entry name" value="SIGNALING PROTEIN YKOW"/>
    <property type="match status" value="1"/>
</dbReference>
<dbReference type="PANTHER" id="PTHR33121">
    <property type="entry name" value="CYCLIC DI-GMP PHOSPHODIESTERASE PDEF"/>
    <property type="match status" value="1"/>
</dbReference>
<reference evidence="3 4" key="1">
    <citation type="submission" date="2015-09" db="EMBL/GenBank/DDBJ databases">
        <authorList>
            <consortium name="Pathogen Informatics"/>
        </authorList>
    </citation>
    <scope>NUCLEOTIDE SEQUENCE [LARGE SCALE GENOMIC DNA]</scope>
    <source>
        <strain evidence="3 4">2789STDY5608828</strain>
    </source>
</reference>
<name>A0A174AJS7_9FIRM</name>
<dbReference type="PROSITE" id="PS50887">
    <property type="entry name" value="GGDEF"/>
    <property type="match status" value="2"/>
</dbReference>
<dbReference type="Gene3D" id="3.30.450.40">
    <property type="match status" value="1"/>
</dbReference>
<sequence length="1576" mass="180012">MDEEPIKKRLHRYYDLIAGGVCLIRQTAEEQILFVNEEMLRIYQCATEDEFFQLTKGRFAGLMEAEDYVPLEARTNSRHGDLDEGYSFLTFRCYTKTGSYRHLEGTFHKVNIPELGKVWMMSLVNKERNLAVSNLDPVTGLLNMHAFYQRVQKKADALRKAVKPGDLEVRYCPVYLNLTNFKVYNEMHGIYEGDRMLRKIGQLLKGAFPASYITRLSGDNFALFVPRDNLEAKLKEVCQAVNNEVRMPNIAMKAGIGSIETAVSVHCRPITTYFDQAKLASDSIKKDATRSVAFYNESMRQSIADRIFILDNLDRAIREGHIKVYYQPVMRAMTGKLCGCEALARWIDPQKGLLPPDSFIPVLEESRLISRLDCYVIEEVAKLLRYQIDNHFPMIPVSVNLSRYDFLLMDPLAFVERIVEQYHIPRYYLRIEVTESALVKNRHLLIEKLHQFHQSGYQVWLDDFGSAYSSLNVLQNYEFDELKIDQGLLRYFNEDSRKIIRSIVLMAKEMGIHVLAEGAETKEHIDFLRAIGCEKIQGYYYSRPMPYELLREQFQEAGWQVETLPEEQALDAAGLVNLITDAPVAIFQYREDRAVILSENEAYQNALTTTGTSSLQEFNANMQQQSYPMREKFMAFLAAAVHSSGERRMTFVENGQYLRLSAEKLAATPDFTLVLARLANITYDQDLTSFQQYETVFRNLMLVYDEIYFLDRKKKALHIIESMNAFWQAGDVITDFKGKIDAYARQFIYADDRTRFRQFLDPEAIYRQAEQSGRSEAIEMFRVQKPNGRFVWMIFDAIVIYKSAAKDILICVRENIWERQENLHTLLPQFLADLNPDRLPSSPADEDAALWRAVWNFSPDPVYWKDSALRYRGVTPSFLEYVGMKDASEILGKTDAELGWCLQDEDEEQAELAALQKGKICKDYLATLLVHGIPRRILMTSFPIYQLGKITGVFGYFRTADDKEDQRQLELLGIRDHVTGLLGYRGMIMAGMEIEEDRIHRQEDYLALILQVPEIKTLAHQYSPEVQQEILKTIRDGILKLGPISSIASYIGSGVFICFGKTRFLDGLTEKIEQLKAHLEGLTSIAGVSCTLTLNYSTIRGSEAHGFNTLLYQLAKRLNDVTSQRWHFERPHGEIIELNVSQLDSLDDGITLTDIATYDFLFLNHAMLRMMHLPDTPDAYKGKKCYELLAGRAAPCADCANSILARDAFRTCRRVMRFTSGSVLQRDTLVPWKGRTARLSITTDLQHGQMGNEQERNSLLRREEVINDIISLGIQESDPEEGIHKIIAKVGEILQAERVLIFEEGENDTVSATYEWRRDTTGSLMKDAQDIPRARLQPLYDHFAHSRMLILNDTDAFVQLHPGFQPVLHGITSLVSGHLMQSGRSIGFTEVINPASETFASATFLLSSLTSVVAIMLRNRDMIRRLESYSYRDQLTGVGNRRALLSYIRTIPDGTSLAFIFGDINGLKKENDTKGHEAGDRLIQRSADVLVEAADREHVFRMGGDEFLLIAENKTAQEADALLQQLQAIYAERHLSVALGCAVKKSPITNIDAVLSETDALMYENKRRMHEQAGQV</sequence>
<proteinExistence type="predicted"/>
<dbReference type="SUPFAM" id="SSF55073">
    <property type="entry name" value="Nucleotide cyclase"/>
    <property type="match status" value="2"/>
</dbReference>
<dbReference type="EMBL" id="CYYU01000011">
    <property type="protein sequence ID" value="CUN88892.1"/>
    <property type="molecule type" value="Genomic_DNA"/>
</dbReference>
<dbReference type="InterPro" id="IPR050706">
    <property type="entry name" value="Cyclic-di-GMP_PDE-like"/>
</dbReference>
<gene>
    <name evidence="3" type="primary">gmr_4</name>
    <name evidence="3" type="ORF">ERS852385_01614</name>
</gene>
<dbReference type="eggNOG" id="COG2199">
    <property type="taxonomic scope" value="Bacteria"/>
</dbReference>
<dbReference type="SMART" id="SM00267">
    <property type="entry name" value="GGDEF"/>
    <property type="match status" value="2"/>
</dbReference>
<dbReference type="STRING" id="187979.ERS852385_01614"/>
<dbReference type="Gene3D" id="3.30.450.20">
    <property type="entry name" value="PAS domain"/>
    <property type="match status" value="1"/>
</dbReference>
<dbReference type="NCBIfam" id="TIGR00254">
    <property type="entry name" value="GGDEF"/>
    <property type="match status" value="2"/>
</dbReference>
<accession>A0A174AJS7</accession>
<dbReference type="InterPro" id="IPR035965">
    <property type="entry name" value="PAS-like_dom_sf"/>
</dbReference>
<dbReference type="SMART" id="SM00091">
    <property type="entry name" value="PAS"/>
    <property type="match status" value="3"/>
</dbReference>
<dbReference type="Gene3D" id="3.30.70.270">
    <property type="match status" value="2"/>
</dbReference>
<evidence type="ECO:0000259" key="1">
    <source>
        <dbReference type="PROSITE" id="PS50883"/>
    </source>
</evidence>
<keyword evidence="4" id="KW-1185">Reference proteome</keyword>
<dbReference type="Pfam" id="PF00990">
    <property type="entry name" value="GGDEF"/>
    <property type="match status" value="2"/>
</dbReference>
<feature type="domain" description="GGDEF" evidence="2">
    <location>
        <begin position="1455"/>
        <end position="1576"/>
    </location>
</feature>